<feature type="transmembrane region" description="Helical" evidence="1">
    <location>
        <begin position="84"/>
        <end position="107"/>
    </location>
</feature>
<reference evidence="3 4" key="1">
    <citation type="submission" date="2018-05" db="EMBL/GenBank/DDBJ databases">
        <title>Genomic Encyclopedia of Type Strains, Phase IV (KMG-IV): sequencing the most valuable type-strain genomes for metagenomic binning, comparative biology and taxonomic classification.</title>
        <authorList>
            <person name="Goeker M."/>
        </authorList>
    </citation>
    <scope>NUCLEOTIDE SEQUENCE [LARGE SCALE GENOMIC DNA]</scope>
    <source>
        <strain evidence="3 4">DSM 18773</strain>
    </source>
</reference>
<feature type="transmembrane region" description="Helical" evidence="1">
    <location>
        <begin position="145"/>
        <end position="162"/>
    </location>
</feature>
<protein>
    <submittedName>
        <fullName evidence="3">Glycopeptide antibiotics resistance protein</fullName>
    </submittedName>
</protein>
<accession>A0A316DC29</accession>
<feature type="transmembrane region" description="Helical" evidence="1">
    <location>
        <begin position="114"/>
        <end position="133"/>
    </location>
</feature>
<keyword evidence="1" id="KW-0472">Membrane</keyword>
<keyword evidence="1" id="KW-1133">Transmembrane helix</keyword>
<dbReference type="PANTHER" id="PTHR36834:SF1">
    <property type="entry name" value="INTEGRAL MEMBRANE PROTEIN"/>
    <property type="match status" value="1"/>
</dbReference>
<evidence type="ECO:0000313" key="4">
    <source>
        <dbReference type="Proteomes" id="UP000245634"/>
    </source>
</evidence>
<comment type="caution">
    <text evidence="3">The sequence shown here is derived from an EMBL/GenBank/DDBJ whole genome shotgun (WGS) entry which is preliminary data.</text>
</comment>
<feature type="transmembrane region" description="Helical" evidence="1">
    <location>
        <begin position="43"/>
        <end position="64"/>
    </location>
</feature>
<proteinExistence type="predicted"/>
<evidence type="ECO:0000256" key="1">
    <source>
        <dbReference type="SAM" id="Phobius"/>
    </source>
</evidence>
<dbReference type="InterPro" id="IPR006976">
    <property type="entry name" value="VanZ-like"/>
</dbReference>
<dbReference type="Pfam" id="PF04892">
    <property type="entry name" value="VanZ"/>
    <property type="match status" value="1"/>
</dbReference>
<evidence type="ECO:0000259" key="2">
    <source>
        <dbReference type="Pfam" id="PF04892"/>
    </source>
</evidence>
<keyword evidence="4" id="KW-1185">Reference proteome</keyword>
<dbReference type="EMBL" id="QGGL01000004">
    <property type="protein sequence ID" value="PWK14847.1"/>
    <property type="molecule type" value="Genomic_DNA"/>
</dbReference>
<keyword evidence="1" id="KW-0812">Transmembrane</keyword>
<feature type="domain" description="VanZ-like" evidence="2">
    <location>
        <begin position="43"/>
        <end position="162"/>
    </location>
</feature>
<dbReference type="AlphaFoldDB" id="A0A316DC29"/>
<dbReference type="InterPro" id="IPR053150">
    <property type="entry name" value="Teicoplanin_resist-assoc"/>
</dbReference>
<feature type="transmembrane region" description="Helical" evidence="1">
    <location>
        <begin position="6"/>
        <end position="22"/>
    </location>
</feature>
<dbReference type="Proteomes" id="UP000245634">
    <property type="component" value="Unassembled WGS sequence"/>
</dbReference>
<dbReference type="OrthoDB" id="4822551at2"/>
<dbReference type="PANTHER" id="PTHR36834">
    <property type="entry name" value="MEMBRANE PROTEIN-RELATED"/>
    <property type="match status" value="1"/>
</dbReference>
<name>A0A316DC29_9BACL</name>
<dbReference type="RefSeq" id="WP_109687178.1">
    <property type="nucleotide sequence ID" value="NZ_QGGL01000004.1"/>
</dbReference>
<sequence length="170" mass="19927">MIRISYVVFVLPVLALWMNWRWKRVRLQRTQWIGWRELWLNLFFLYSLAVTYVTFFPLTIYFDIARHVNWIPFVEMKWLLYRPLVAVLNLAGNVVMFAPLGFLVPVLFARYRSLGKTTALGLLVSVGIEFLQYLTGAREADIDDVMLNTLGASLGYGLYHIWSQSKELRS</sequence>
<evidence type="ECO:0000313" key="3">
    <source>
        <dbReference type="EMBL" id="PWK14847.1"/>
    </source>
</evidence>
<organism evidence="3 4">
    <name type="scientific">Tumebacillus permanentifrigoris</name>
    <dbReference type="NCBI Taxonomy" id="378543"/>
    <lineage>
        <taxon>Bacteria</taxon>
        <taxon>Bacillati</taxon>
        <taxon>Bacillota</taxon>
        <taxon>Bacilli</taxon>
        <taxon>Bacillales</taxon>
        <taxon>Alicyclobacillaceae</taxon>
        <taxon>Tumebacillus</taxon>
    </lineage>
</organism>
<gene>
    <name evidence="3" type="ORF">C7459_10446</name>
</gene>